<dbReference type="AlphaFoldDB" id="A0A6J7XQ26"/>
<keyword evidence="1" id="KW-0378">Hydrolase</keyword>
<dbReference type="PANTHER" id="PTHR12304:SF4">
    <property type="entry name" value="URIDINE NUCLEOSIDASE"/>
    <property type="match status" value="1"/>
</dbReference>
<reference evidence="4" key="1">
    <citation type="submission" date="2020-05" db="EMBL/GenBank/DDBJ databases">
        <authorList>
            <person name="Chiriac C."/>
            <person name="Salcher M."/>
            <person name="Ghai R."/>
            <person name="Kavagutti S V."/>
        </authorList>
    </citation>
    <scope>NUCLEOTIDE SEQUENCE</scope>
</reference>
<dbReference type="PANTHER" id="PTHR12304">
    <property type="entry name" value="INOSINE-URIDINE PREFERRING NUCLEOSIDE HYDROLASE"/>
    <property type="match status" value="1"/>
</dbReference>
<organism evidence="4">
    <name type="scientific">freshwater metagenome</name>
    <dbReference type="NCBI Taxonomy" id="449393"/>
    <lineage>
        <taxon>unclassified sequences</taxon>
        <taxon>metagenomes</taxon>
        <taxon>ecological metagenomes</taxon>
    </lineage>
</organism>
<dbReference type="Gene3D" id="3.90.245.10">
    <property type="entry name" value="Ribonucleoside hydrolase-like"/>
    <property type="match status" value="1"/>
</dbReference>
<name>A0A6J7XQ26_9ZZZZ</name>
<dbReference type="GO" id="GO:0008477">
    <property type="term" value="F:purine nucleosidase activity"/>
    <property type="evidence" value="ECO:0007669"/>
    <property type="project" value="TreeGrafter"/>
</dbReference>
<keyword evidence="2" id="KW-0326">Glycosidase</keyword>
<dbReference type="EMBL" id="CAFBSG010000003">
    <property type="protein sequence ID" value="CAB5239470.1"/>
    <property type="molecule type" value="Genomic_DNA"/>
</dbReference>
<dbReference type="SUPFAM" id="SSF53590">
    <property type="entry name" value="Nucleoside hydrolase"/>
    <property type="match status" value="1"/>
</dbReference>
<gene>
    <name evidence="4" type="ORF">UFOPK3554_00304</name>
</gene>
<proteinExistence type="predicted"/>
<dbReference type="InterPro" id="IPR001910">
    <property type="entry name" value="Inosine/uridine_hydrolase_dom"/>
</dbReference>
<accession>A0A6J7XQ26</accession>
<sequence>MNIILDVDTGVDDAFAILFAARHPEINLIGITCVDGNTNLENVIANTLKVLDAAGAGDIPVSRGASRPLIDEPRYADMVHGQDGLVDLGIAPSTRAVDPRPAVQLLRDLIEESSEPVTLIPLAPLTNIALFLRSYPDTAAKLERIVLMGGSASAGNATATAEFNVWHDPEAAAIVFSSGIPITMYGLDVFTHLQMGHSHADELLAAEHLCSQFSGTLIRNFVKQMGHDVTLGDYGAVASAIAPHLTTTERFKIVVDTTFGPNRGQTVCDRRLFAEDAPDTIHALAPYVEVVMDIDIDSMRNMWLETISGH</sequence>
<dbReference type="Pfam" id="PF01156">
    <property type="entry name" value="IU_nuc_hydro"/>
    <property type="match status" value="1"/>
</dbReference>
<dbReference type="GO" id="GO:0006152">
    <property type="term" value="P:purine nucleoside catabolic process"/>
    <property type="evidence" value="ECO:0007669"/>
    <property type="project" value="TreeGrafter"/>
</dbReference>
<dbReference type="InterPro" id="IPR036452">
    <property type="entry name" value="Ribo_hydro-like"/>
</dbReference>
<dbReference type="InterPro" id="IPR023186">
    <property type="entry name" value="IUNH"/>
</dbReference>
<evidence type="ECO:0000256" key="1">
    <source>
        <dbReference type="ARBA" id="ARBA00022801"/>
    </source>
</evidence>
<evidence type="ECO:0000256" key="2">
    <source>
        <dbReference type="ARBA" id="ARBA00023295"/>
    </source>
</evidence>
<dbReference type="GO" id="GO:0005829">
    <property type="term" value="C:cytosol"/>
    <property type="evidence" value="ECO:0007669"/>
    <property type="project" value="TreeGrafter"/>
</dbReference>
<evidence type="ECO:0000259" key="3">
    <source>
        <dbReference type="Pfam" id="PF01156"/>
    </source>
</evidence>
<feature type="domain" description="Inosine/uridine-preferring nucleoside hydrolase" evidence="3">
    <location>
        <begin position="3"/>
        <end position="299"/>
    </location>
</feature>
<evidence type="ECO:0000313" key="4">
    <source>
        <dbReference type="EMBL" id="CAB5239470.1"/>
    </source>
</evidence>
<protein>
    <submittedName>
        <fullName evidence="4">Unannotated protein</fullName>
    </submittedName>
</protein>